<dbReference type="Proteomes" id="UP000198901">
    <property type="component" value="Unassembled WGS sequence"/>
</dbReference>
<evidence type="ECO:0000256" key="1">
    <source>
        <dbReference type="SAM" id="SignalP"/>
    </source>
</evidence>
<dbReference type="OrthoDB" id="1490051at2"/>
<dbReference type="Pfam" id="PF18962">
    <property type="entry name" value="Por_Secre_tail"/>
    <property type="match status" value="1"/>
</dbReference>
<evidence type="ECO:0000259" key="2">
    <source>
        <dbReference type="Pfam" id="PF18962"/>
    </source>
</evidence>
<dbReference type="RefSeq" id="WP_093198993.1">
    <property type="nucleotide sequence ID" value="NZ_FNGS01000002.1"/>
</dbReference>
<feature type="signal peptide" evidence="1">
    <location>
        <begin position="1"/>
        <end position="20"/>
    </location>
</feature>
<feature type="domain" description="Secretion system C-terminal sorting" evidence="2">
    <location>
        <begin position="258"/>
        <end position="324"/>
    </location>
</feature>
<evidence type="ECO:0000313" key="4">
    <source>
        <dbReference type="Proteomes" id="UP000198901"/>
    </source>
</evidence>
<dbReference type="InterPro" id="IPR026444">
    <property type="entry name" value="Secre_tail"/>
</dbReference>
<feature type="chain" id="PRO_5011523897" evidence="1">
    <location>
        <begin position="21"/>
        <end position="332"/>
    </location>
</feature>
<proteinExistence type="predicted"/>
<dbReference type="AlphaFoldDB" id="A0A1G9KYT3"/>
<dbReference type="EMBL" id="FNGS01000002">
    <property type="protein sequence ID" value="SDL54617.1"/>
    <property type="molecule type" value="Genomic_DNA"/>
</dbReference>
<evidence type="ECO:0000313" key="3">
    <source>
        <dbReference type="EMBL" id="SDL54617.1"/>
    </source>
</evidence>
<keyword evidence="1" id="KW-0732">Signal</keyword>
<keyword evidence="4" id="KW-1185">Reference proteome</keyword>
<name>A0A1G9KYT3_9BACT</name>
<organism evidence="3 4">
    <name type="scientific">Siphonobacter aquaeclarae</name>
    <dbReference type="NCBI Taxonomy" id="563176"/>
    <lineage>
        <taxon>Bacteria</taxon>
        <taxon>Pseudomonadati</taxon>
        <taxon>Bacteroidota</taxon>
        <taxon>Cytophagia</taxon>
        <taxon>Cytophagales</taxon>
        <taxon>Cytophagaceae</taxon>
        <taxon>Siphonobacter</taxon>
    </lineage>
</organism>
<dbReference type="NCBIfam" id="TIGR04183">
    <property type="entry name" value="Por_Secre_tail"/>
    <property type="match status" value="1"/>
</dbReference>
<gene>
    <name evidence="3" type="ORF">SAMN04488090_1176</name>
</gene>
<reference evidence="3 4" key="1">
    <citation type="submission" date="2016-10" db="EMBL/GenBank/DDBJ databases">
        <authorList>
            <person name="de Groot N.N."/>
        </authorList>
    </citation>
    <scope>NUCLEOTIDE SEQUENCE [LARGE SCALE GENOMIC DNA]</scope>
    <source>
        <strain evidence="3 4">DSM 21668</strain>
    </source>
</reference>
<protein>
    <submittedName>
        <fullName evidence="3">Por secretion system C-terminal sorting domain-containing protein</fullName>
    </submittedName>
</protein>
<accession>A0A1G9KYT3</accession>
<sequence length="332" mass="35428">MKKLHVSALLLLLGPIATEAQVTIGSGGMFISSGTTLSLDQLSLTPSSDYTLANTTLTTSPTAITGLPSSSINRVYSFSPAISGFAGTVGFNFLDSELNGNTKPDLAIAYQSADAGPYTVTSPANVSGNFVSQLFASPTAFRQITATNVTSALPVSLMAFNVKAEGGKARIEWVTASEKNNDFFRIERSADAANFALLAQVKGKGTTNIRQNYYTYDDSPEKGVTYYRLSQFDFDGAKKDYGVKAIVFSEGSLKVVAFPNPSAKEVFLLLPDTRAVSVRMVDMTGKDIYSEKLPAGQLKHQLNVPAGLPSGSYLIKVQGENISQSIRIALMP</sequence>
<dbReference type="STRING" id="563176.SAMN04488090_1176"/>